<keyword evidence="2" id="KW-0732">Signal</keyword>
<accession>A0A1G2R663</accession>
<comment type="caution">
    <text evidence="3">The sequence shown here is derived from an EMBL/GenBank/DDBJ whole genome shotgun (WGS) entry which is preliminary data.</text>
</comment>
<proteinExistence type="predicted"/>
<feature type="signal peptide" evidence="2">
    <location>
        <begin position="1"/>
        <end position="23"/>
    </location>
</feature>
<keyword evidence="1" id="KW-1133">Transmembrane helix</keyword>
<feature type="transmembrane region" description="Helical" evidence="1">
    <location>
        <begin position="149"/>
        <end position="169"/>
    </location>
</feature>
<dbReference type="EMBL" id="MHTV01000002">
    <property type="protein sequence ID" value="OHA67869.1"/>
    <property type="molecule type" value="Genomic_DNA"/>
</dbReference>
<evidence type="ECO:0000313" key="4">
    <source>
        <dbReference type="Proteomes" id="UP000178092"/>
    </source>
</evidence>
<keyword evidence="1" id="KW-0812">Transmembrane</keyword>
<reference evidence="3 4" key="1">
    <citation type="journal article" date="2016" name="Nat. Commun.">
        <title>Thousands of microbial genomes shed light on interconnected biogeochemical processes in an aquifer system.</title>
        <authorList>
            <person name="Anantharaman K."/>
            <person name="Brown C.T."/>
            <person name="Hug L.A."/>
            <person name="Sharon I."/>
            <person name="Castelle C.J."/>
            <person name="Probst A.J."/>
            <person name="Thomas B.C."/>
            <person name="Singh A."/>
            <person name="Wilkins M.J."/>
            <person name="Karaoz U."/>
            <person name="Brodie E.L."/>
            <person name="Williams K.H."/>
            <person name="Hubbard S.S."/>
            <person name="Banfield J.F."/>
        </authorList>
    </citation>
    <scope>NUCLEOTIDE SEQUENCE [LARGE SCALE GENOMIC DNA]</scope>
</reference>
<evidence type="ECO:0000313" key="3">
    <source>
        <dbReference type="EMBL" id="OHA67869.1"/>
    </source>
</evidence>
<feature type="chain" id="PRO_5009584226" evidence="2">
    <location>
        <begin position="24"/>
        <end position="186"/>
    </location>
</feature>
<gene>
    <name evidence="3" type="ORF">A3C04_02955</name>
</gene>
<dbReference type="AlphaFoldDB" id="A0A1G2R663"/>
<name>A0A1G2R663_9BACT</name>
<dbReference type="Proteomes" id="UP000178092">
    <property type="component" value="Unassembled WGS sequence"/>
</dbReference>
<evidence type="ECO:0000256" key="2">
    <source>
        <dbReference type="SAM" id="SignalP"/>
    </source>
</evidence>
<sequence length="186" mass="20152">MKKFFSIFCIGGLGMLCFQYVFAQEQGIGVSPARIEKDDIAEWPYAKTLLVTNYSDEKELYEVATKTINRTISVNPGRFVLNPGETGRVMASFEKPAQGVFQISAVKTSAEGFATGTGIEVPFSVNGNDMSMVSQDASQFAAGSAAVNFSSSGFVIGSGILLFLIFVLWKISRRVGLLVEKIYGSK</sequence>
<protein>
    <submittedName>
        <fullName evidence="3">Uncharacterized protein</fullName>
    </submittedName>
</protein>
<keyword evidence="1" id="KW-0472">Membrane</keyword>
<organism evidence="3 4">
    <name type="scientific">Candidatus Wildermuthbacteria bacterium RIFCSPHIGHO2_02_FULL_45_25</name>
    <dbReference type="NCBI Taxonomy" id="1802450"/>
    <lineage>
        <taxon>Bacteria</taxon>
        <taxon>Candidatus Wildermuthiibacteriota</taxon>
    </lineage>
</organism>
<evidence type="ECO:0000256" key="1">
    <source>
        <dbReference type="SAM" id="Phobius"/>
    </source>
</evidence>